<evidence type="ECO:0000259" key="1">
    <source>
        <dbReference type="Pfam" id="PF13976"/>
    </source>
</evidence>
<evidence type="ECO:0000259" key="2">
    <source>
        <dbReference type="Pfam" id="PF22936"/>
    </source>
</evidence>
<feature type="non-terminal residue" evidence="3">
    <location>
        <position position="1"/>
    </location>
</feature>
<dbReference type="EMBL" id="LXQA010244200">
    <property type="protein sequence ID" value="MCI37404.1"/>
    <property type="molecule type" value="Genomic_DNA"/>
</dbReference>
<evidence type="ECO:0000313" key="4">
    <source>
        <dbReference type="Proteomes" id="UP000265520"/>
    </source>
</evidence>
<feature type="domain" description="GAG-pre-integrase" evidence="1">
    <location>
        <begin position="74"/>
        <end position="124"/>
    </location>
</feature>
<organism evidence="3 4">
    <name type="scientific">Trifolium medium</name>
    <dbReference type="NCBI Taxonomy" id="97028"/>
    <lineage>
        <taxon>Eukaryota</taxon>
        <taxon>Viridiplantae</taxon>
        <taxon>Streptophyta</taxon>
        <taxon>Embryophyta</taxon>
        <taxon>Tracheophyta</taxon>
        <taxon>Spermatophyta</taxon>
        <taxon>Magnoliopsida</taxon>
        <taxon>eudicotyledons</taxon>
        <taxon>Gunneridae</taxon>
        <taxon>Pentapetalae</taxon>
        <taxon>rosids</taxon>
        <taxon>fabids</taxon>
        <taxon>Fabales</taxon>
        <taxon>Fabaceae</taxon>
        <taxon>Papilionoideae</taxon>
        <taxon>50 kb inversion clade</taxon>
        <taxon>NPAAA clade</taxon>
        <taxon>Hologalegina</taxon>
        <taxon>IRL clade</taxon>
        <taxon>Trifolieae</taxon>
        <taxon>Trifolium</taxon>
    </lineage>
</organism>
<dbReference type="AlphaFoldDB" id="A0A392RMU7"/>
<dbReference type="InterPro" id="IPR025724">
    <property type="entry name" value="GAG-pre-integrase_dom"/>
</dbReference>
<dbReference type="Pfam" id="PF22936">
    <property type="entry name" value="Pol_BBD"/>
    <property type="match status" value="1"/>
</dbReference>
<reference evidence="3 4" key="1">
    <citation type="journal article" date="2018" name="Front. Plant Sci.">
        <title>Red Clover (Trifolium pratense) and Zigzag Clover (T. medium) - A Picture of Genomic Similarities and Differences.</title>
        <authorList>
            <person name="Dluhosova J."/>
            <person name="Istvanek J."/>
            <person name="Nedelnik J."/>
            <person name="Repkova J."/>
        </authorList>
    </citation>
    <scope>NUCLEOTIDE SEQUENCE [LARGE SCALE GENOMIC DNA]</scope>
    <source>
        <strain evidence="4">cv. 10/8</strain>
        <tissue evidence="3">Leaf</tissue>
    </source>
</reference>
<feature type="domain" description="Retrovirus-related Pol polyprotein from transposon TNT 1-94-like beta-barrel" evidence="2">
    <location>
        <begin position="3"/>
        <end position="47"/>
    </location>
</feature>
<accession>A0A392RMU7</accession>
<feature type="non-terminal residue" evidence="3">
    <location>
        <position position="129"/>
    </location>
</feature>
<comment type="caution">
    <text evidence="3">The sequence shown here is derived from an EMBL/GenBank/DDBJ whole genome shotgun (WGS) entry which is preliminary data.</text>
</comment>
<evidence type="ECO:0000313" key="3">
    <source>
        <dbReference type="EMBL" id="MCI37404.1"/>
    </source>
</evidence>
<proteinExistence type="predicted"/>
<dbReference type="Proteomes" id="UP000265520">
    <property type="component" value="Unassembled WGS sequence"/>
</dbReference>
<sequence length="129" mass="14221">SIANIVGIGDVCIQTNSGCALTLKDVRHVPDLRLNLISVHALDLDGFNNNFGDGKWKLTKGSLMVARGSVYSTLYKTQVKLIKDGLNAVENDVLPELWHKRLAHLSEKGLQILSRKSLIPFDKSTKLNP</sequence>
<dbReference type="Pfam" id="PF13976">
    <property type="entry name" value="gag_pre-integrs"/>
    <property type="match status" value="1"/>
</dbReference>
<keyword evidence="4" id="KW-1185">Reference proteome</keyword>
<protein>
    <submittedName>
        <fullName evidence="3">Retrovirus-related pol polyprotein from transposon</fullName>
    </submittedName>
</protein>
<name>A0A392RMU7_9FABA</name>
<dbReference type="InterPro" id="IPR054722">
    <property type="entry name" value="PolX-like_BBD"/>
</dbReference>